<protein>
    <submittedName>
        <fullName evidence="1">Uncharacterized protein</fullName>
    </submittedName>
</protein>
<organism evidence="1 2">
    <name type="scientific">Candidatus Methylacidithermus pantelleriae</name>
    <dbReference type="NCBI Taxonomy" id="2744239"/>
    <lineage>
        <taxon>Bacteria</taxon>
        <taxon>Pseudomonadati</taxon>
        <taxon>Verrucomicrobiota</taxon>
        <taxon>Methylacidiphilae</taxon>
        <taxon>Methylacidiphilales</taxon>
        <taxon>Methylacidiphilaceae</taxon>
        <taxon>Candidatus Methylacidithermus</taxon>
    </lineage>
</organism>
<dbReference type="AlphaFoldDB" id="A0A8J2BQK0"/>
<dbReference type="EMBL" id="CAJNOB010000023">
    <property type="protein sequence ID" value="CAF0699153.1"/>
    <property type="molecule type" value="Genomic_DNA"/>
</dbReference>
<evidence type="ECO:0000313" key="2">
    <source>
        <dbReference type="Proteomes" id="UP000663859"/>
    </source>
</evidence>
<comment type="caution">
    <text evidence="1">The sequence shown here is derived from an EMBL/GenBank/DDBJ whole genome shotgun (WGS) entry which is preliminary data.</text>
</comment>
<sequence length="62" mass="6739">MLESLDPLARAGFFQKENAKNLIRAAAYVANDLDTAPVGKILLNKDTINGMVFEKAQKFLGG</sequence>
<name>A0A8J2BQK0_9BACT</name>
<accession>A0A8J2BQK0</accession>
<reference evidence="1" key="1">
    <citation type="submission" date="2021-02" db="EMBL/GenBank/DDBJ databases">
        <authorList>
            <person name="Cremers G."/>
            <person name="Picone N."/>
        </authorList>
    </citation>
    <scope>NUCLEOTIDE SEQUENCE</scope>
    <source>
        <strain evidence="1">PQ17</strain>
    </source>
</reference>
<proteinExistence type="predicted"/>
<keyword evidence="2" id="KW-1185">Reference proteome</keyword>
<gene>
    <name evidence="1" type="ORF">MPNT_30142</name>
</gene>
<dbReference type="Proteomes" id="UP000663859">
    <property type="component" value="Unassembled WGS sequence"/>
</dbReference>
<evidence type="ECO:0000313" key="1">
    <source>
        <dbReference type="EMBL" id="CAF0699153.1"/>
    </source>
</evidence>